<sequence length="267" mass="29013">MNKYVILLLVASFITTLETKAIESRIVEGSLAVNFQFPWHASLRITVSNSVHPSFCGATLISDTFLLTAASCLRNAVLIHVDLGSILFSQPLQTLQTAQFLLHPQFNANFNLNDLAIIRLPQPVSFSTNIRAINLPTLSQSTDTFENREVYVAGFGVTTPNGNVMSENLRFAHQRVISNAQCLQHFSSQFIQASAMCAMGINNSLQTPCFGDRGGSLVSHIAGTWTLLGITSLFHPGGCTGLAPAGYSRVTPHLQWIQTNTGIPIIP</sequence>
<reference evidence="6" key="1">
    <citation type="submission" date="2022-07" db="EMBL/GenBank/DDBJ databases">
        <authorList>
            <person name="Trinca V."/>
            <person name="Uliana J.V.C."/>
            <person name="Torres T.T."/>
            <person name="Ward R.J."/>
            <person name="Monesi N."/>
        </authorList>
    </citation>
    <scope>NUCLEOTIDE SEQUENCE</scope>
    <source>
        <strain evidence="6">HSMRA1968</strain>
        <tissue evidence="6">Whole embryos</tissue>
    </source>
</reference>
<keyword evidence="1" id="KW-1015">Disulfide bond</keyword>
<dbReference type="GO" id="GO:0006508">
    <property type="term" value="P:proteolysis"/>
    <property type="evidence" value="ECO:0007669"/>
    <property type="project" value="InterPro"/>
</dbReference>
<dbReference type="OrthoDB" id="5597713at2759"/>
<dbReference type="PRINTS" id="PR00722">
    <property type="entry name" value="CHYMOTRYPSIN"/>
</dbReference>
<dbReference type="SMART" id="SM00020">
    <property type="entry name" value="Tryp_SPc"/>
    <property type="match status" value="1"/>
</dbReference>
<dbReference type="InterPro" id="IPR001254">
    <property type="entry name" value="Trypsin_dom"/>
</dbReference>
<comment type="similarity">
    <text evidence="3">Belongs to the peptidase S1 family. CLIP subfamily.</text>
</comment>
<keyword evidence="7" id="KW-1185">Reference proteome</keyword>
<comment type="caution">
    <text evidence="6">The sequence shown here is derived from an EMBL/GenBank/DDBJ whole genome shotgun (WGS) entry which is preliminary data.</text>
</comment>
<dbReference type="Proteomes" id="UP001151699">
    <property type="component" value="Chromosome X"/>
</dbReference>
<dbReference type="PANTHER" id="PTHR24256">
    <property type="entry name" value="TRYPTASE-RELATED"/>
    <property type="match status" value="1"/>
</dbReference>
<organism evidence="6 7">
    <name type="scientific">Pseudolycoriella hygida</name>
    <dbReference type="NCBI Taxonomy" id="35572"/>
    <lineage>
        <taxon>Eukaryota</taxon>
        <taxon>Metazoa</taxon>
        <taxon>Ecdysozoa</taxon>
        <taxon>Arthropoda</taxon>
        <taxon>Hexapoda</taxon>
        <taxon>Insecta</taxon>
        <taxon>Pterygota</taxon>
        <taxon>Neoptera</taxon>
        <taxon>Endopterygota</taxon>
        <taxon>Diptera</taxon>
        <taxon>Nematocera</taxon>
        <taxon>Sciaroidea</taxon>
        <taxon>Sciaridae</taxon>
        <taxon>Pseudolycoriella</taxon>
    </lineage>
</organism>
<gene>
    <name evidence="6" type="primary">COGS_7</name>
    <name evidence="6" type="ORF">Bhyg_09839</name>
</gene>
<keyword evidence="4" id="KW-0732">Signal</keyword>
<keyword evidence="2" id="KW-0325">Glycoprotein</keyword>
<proteinExistence type="inferred from homology"/>
<feature type="signal peptide" evidence="4">
    <location>
        <begin position="1"/>
        <end position="21"/>
    </location>
</feature>
<dbReference type="CDD" id="cd00190">
    <property type="entry name" value="Tryp_SPc"/>
    <property type="match status" value="1"/>
</dbReference>
<name>A0A9Q0RYP4_9DIPT</name>
<evidence type="ECO:0000313" key="7">
    <source>
        <dbReference type="Proteomes" id="UP001151699"/>
    </source>
</evidence>
<dbReference type="EMBL" id="WJQU01000003">
    <property type="protein sequence ID" value="KAJ6637113.1"/>
    <property type="molecule type" value="Genomic_DNA"/>
</dbReference>
<dbReference type="SUPFAM" id="SSF50494">
    <property type="entry name" value="Trypsin-like serine proteases"/>
    <property type="match status" value="1"/>
</dbReference>
<dbReference type="Pfam" id="PF00089">
    <property type="entry name" value="Trypsin"/>
    <property type="match status" value="1"/>
</dbReference>
<feature type="chain" id="PRO_5040458965" evidence="4">
    <location>
        <begin position="22"/>
        <end position="267"/>
    </location>
</feature>
<dbReference type="AlphaFoldDB" id="A0A9Q0RYP4"/>
<protein>
    <submittedName>
        <fullName evidence="6">Collagenase</fullName>
    </submittedName>
</protein>
<evidence type="ECO:0000256" key="3">
    <source>
        <dbReference type="ARBA" id="ARBA00024195"/>
    </source>
</evidence>
<evidence type="ECO:0000256" key="1">
    <source>
        <dbReference type="ARBA" id="ARBA00023157"/>
    </source>
</evidence>
<evidence type="ECO:0000256" key="2">
    <source>
        <dbReference type="ARBA" id="ARBA00023180"/>
    </source>
</evidence>
<dbReference type="InterPro" id="IPR051487">
    <property type="entry name" value="Ser/Thr_Proteases_Immune/Dev"/>
</dbReference>
<dbReference type="PROSITE" id="PS50240">
    <property type="entry name" value="TRYPSIN_DOM"/>
    <property type="match status" value="1"/>
</dbReference>
<dbReference type="Gene3D" id="2.40.10.10">
    <property type="entry name" value="Trypsin-like serine proteases"/>
    <property type="match status" value="1"/>
</dbReference>
<accession>A0A9Q0RYP4</accession>
<feature type="domain" description="Peptidase S1" evidence="5">
    <location>
        <begin position="26"/>
        <end position="262"/>
    </location>
</feature>
<evidence type="ECO:0000256" key="4">
    <source>
        <dbReference type="SAM" id="SignalP"/>
    </source>
</evidence>
<evidence type="ECO:0000259" key="5">
    <source>
        <dbReference type="PROSITE" id="PS50240"/>
    </source>
</evidence>
<dbReference type="InterPro" id="IPR009003">
    <property type="entry name" value="Peptidase_S1_PA"/>
</dbReference>
<dbReference type="GO" id="GO:0004252">
    <property type="term" value="F:serine-type endopeptidase activity"/>
    <property type="evidence" value="ECO:0007669"/>
    <property type="project" value="InterPro"/>
</dbReference>
<evidence type="ECO:0000313" key="6">
    <source>
        <dbReference type="EMBL" id="KAJ6637113.1"/>
    </source>
</evidence>
<dbReference type="InterPro" id="IPR001314">
    <property type="entry name" value="Peptidase_S1A"/>
</dbReference>
<dbReference type="InterPro" id="IPR043504">
    <property type="entry name" value="Peptidase_S1_PA_chymotrypsin"/>
</dbReference>